<dbReference type="KEGG" id="mseb:RE474_01290"/>
<dbReference type="RefSeq" id="WP_309311187.1">
    <property type="nucleotide sequence ID" value="NZ_CP133592.1"/>
</dbReference>
<sequence>MARYKRTTGVKIAAKVEGVKNSPVPLKAVVFTDDGNEVKILAEKKLTTDKVDVSLNLDASKMPENSKIAIVPDEMKQGTQILRLASSENASVASISKETVLSRNGILKEDDIVLKPVDRVLGLLQLKHKVCGRVFKTDPTTGEQCPVPGATVHVYDVDLNFFWWYPYPGHPWGWIYPFFPHRREEIATVKTDECGYFCVNIPYFDIDAVLRWRLRYRCLWEILRRPSVIEAIDLGVKPDIRYYPELEKLPEMRVKPRPEPWPPNEPVIKETEYRNLKSTNENAIETIYAEIKKELSSHINLSSTKSDFFTKSRFEAVRENLFRKNSLFEPVSQDKSSVLDKPAFPGSITPPSLPDDDLLIEMLGKNKKDVASTMAQIRISKPMVRLLRCWPEIVPEWNLFLDVPDIVFKVEQDIDGDGVLETIYDEGYFDVNWNLSESTTDVQIEAWPNAICVPCGQSYQPCTKAGIVGFNDIAIDPMYFDSEGYVKGVNRPKQFIAFPLPHIVRPDAETPLCKTIRIVGCPEYGTASYYKVFYKYEGGTETHFTESWYVYNISAGASHHVKPDSNGFYEVLTPPNDYFPYHTLINWRTHRYPDGKYEIRMELYDAAHNPIAAALDTVKVVIDNSKPSPVDFLKLEYREAGGAWEEAPLHCPIIKRTAGSDIELKVQYNVAASHLRDIGISFTGCSGSVGSDSYWHQAVDDNNKVLDWTVTVPSTVDEGGYRFYLEGRSRAFNATGGLASNWEFDTLSIWRGNSLHVVILDK</sequence>
<proteinExistence type="predicted"/>
<gene>
    <name evidence="1" type="ORF">RE474_01290</name>
</gene>
<dbReference type="Proteomes" id="UP001182908">
    <property type="component" value="Chromosome"/>
</dbReference>
<dbReference type="EMBL" id="CP133592">
    <property type="protein sequence ID" value="WMW25384.1"/>
    <property type="molecule type" value="Genomic_DNA"/>
</dbReference>
<keyword evidence="2" id="KW-1185">Reference proteome</keyword>
<reference evidence="1 2" key="1">
    <citation type="submission" date="2023-08" db="EMBL/GenBank/DDBJ databases">
        <title>Methanolobus mangrovi sp. nov. and Methanolobus sediminis sp. nov, two novel methylotrophic methanogens isolated from mangrove sediments in China.</title>
        <authorList>
            <person name="Zhou J."/>
        </authorList>
    </citation>
    <scope>NUCLEOTIDE SEQUENCE [LARGE SCALE GENOMIC DNA]</scope>
    <source>
        <strain evidence="1 2">FTZ6</strain>
    </source>
</reference>
<name>A0AA51UL64_9EURY</name>
<protein>
    <submittedName>
        <fullName evidence="1">Uncharacterized protein</fullName>
    </submittedName>
</protein>
<accession>A0AA51UL64</accession>
<evidence type="ECO:0000313" key="2">
    <source>
        <dbReference type="Proteomes" id="UP001182908"/>
    </source>
</evidence>
<evidence type="ECO:0000313" key="1">
    <source>
        <dbReference type="EMBL" id="WMW25384.1"/>
    </source>
</evidence>
<dbReference type="AlphaFoldDB" id="A0AA51UL64"/>
<dbReference type="GeneID" id="84231309"/>
<organism evidence="1 2">
    <name type="scientific">Methanolobus sediminis</name>
    <dbReference type="NCBI Taxonomy" id="3072978"/>
    <lineage>
        <taxon>Archaea</taxon>
        <taxon>Methanobacteriati</taxon>
        <taxon>Methanobacteriota</taxon>
        <taxon>Stenosarchaea group</taxon>
        <taxon>Methanomicrobia</taxon>
        <taxon>Methanosarcinales</taxon>
        <taxon>Methanosarcinaceae</taxon>
        <taxon>Methanolobus</taxon>
    </lineage>
</organism>